<reference evidence="3" key="1">
    <citation type="submission" date="2023-03" db="EMBL/GenBank/DDBJ databases">
        <title>Massive genome expansion in bonnet fungi (Mycena s.s.) driven by repeated elements and novel gene families across ecological guilds.</title>
        <authorList>
            <consortium name="Lawrence Berkeley National Laboratory"/>
            <person name="Harder C.B."/>
            <person name="Miyauchi S."/>
            <person name="Viragh M."/>
            <person name="Kuo A."/>
            <person name="Thoen E."/>
            <person name="Andreopoulos B."/>
            <person name="Lu D."/>
            <person name="Skrede I."/>
            <person name="Drula E."/>
            <person name="Henrissat B."/>
            <person name="Morin E."/>
            <person name="Kohler A."/>
            <person name="Barry K."/>
            <person name="LaButti K."/>
            <person name="Morin E."/>
            <person name="Salamov A."/>
            <person name="Lipzen A."/>
            <person name="Mereny Z."/>
            <person name="Hegedus B."/>
            <person name="Baldrian P."/>
            <person name="Stursova M."/>
            <person name="Weitz H."/>
            <person name="Taylor A."/>
            <person name="Grigoriev I.V."/>
            <person name="Nagy L.G."/>
            <person name="Martin F."/>
            <person name="Kauserud H."/>
        </authorList>
    </citation>
    <scope>NUCLEOTIDE SEQUENCE</scope>
    <source>
        <strain evidence="3">CBHHK182m</strain>
    </source>
</reference>
<feature type="domain" description="NAD-dependent epimerase/dehydratase" evidence="1">
    <location>
        <begin position="147"/>
        <end position="228"/>
    </location>
</feature>
<dbReference type="InterPro" id="IPR001509">
    <property type="entry name" value="Epimerase_deHydtase"/>
</dbReference>
<accession>A0AAD7K1Y1</accession>
<dbReference type="PANTHER" id="PTHR48079:SF6">
    <property type="entry name" value="NAD(P)-BINDING DOMAIN-CONTAINING PROTEIN-RELATED"/>
    <property type="match status" value="1"/>
</dbReference>
<evidence type="ECO:0000313" key="3">
    <source>
        <dbReference type="EMBL" id="KAJ7775114.1"/>
    </source>
</evidence>
<dbReference type="InterPro" id="IPR008030">
    <property type="entry name" value="NmrA-like"/>
</dbReference>
<sequence length="355" mass="38255">MAPQILITGTTGYIGGSVLAAITRAHPEYDVTAILRKVSQNYVDTYPGVKTIVGDYDSADILADAASKSDIVIHAGDSDHKGAMQALLTGLGRRTAPTFLIHLSGTACISDVYAGVFGGLSSRVWSDVGDIEEIAKLPEDRIHRPVDKLVFEAAATHGAHIHTAIMCPPDIYGCGHGPGITQSFMVPFFYDAILEHKAAFYIAKGENVRSVVHIDDVMSLYVHVVEEAVRALDTGNVRDECWGKNGFYFHSSSELVWKDTAAATGKIMASLGLINSSEPKEASVEEVGKMFGGGGLSLYLFGSNSRSRADRAREVFGWKPTAPAFVEVMEADLLAHHNNKQRDVVEIMGKLGMSK</sequence>
<dbReference type="Pfam" id="PF01370">
    <property type="entry name" value="Epimerase"/>
    <property type="match status" value="1"/>
</dbReference>
<evidence type="ECO:0000313" key="4">
    <source>
        <dbReference type="Proteomes" id="UP001215598"/>
    </source>
</evidence>
<dbReference type="InterPro" id="IPR036291">
    <property type="entry name" value="NAD(P)-bd_dom_sf"/>
</dbReference>
<gene>
    <name evidence="3" type="ORF">B0H16DRAFT_86374</name>
</gene>
<dbReference type="EMBL" id="JARKIB010000011">
    <property type="protein sequence ID" value="KAJ7775114.1"/>
    <property type="molecule type" value="Genomic_DNA"/>
</dbReference>
<feature type="domain" description="NmrA-like" evidence="2">
    <location>
        <begin position="4"/>
        <end position="75"/>
    </location>
</feature>
<dbReference type="InterPro" id="IPR051783">
    <property type="entry name" value="NAD(P)-dependent_oxidoreduct"/>
</dbReference>
<dbReference type="SUPFAM" id="SSF51735">
    <property type="entry name" value="NAD(P)-binding Rossmann-fold domains"/>
    <property type="match status" value="1"/>
</dbReference>
<keyword evidence="4" id="KW-1185">Reference proteome</keyword>
<dbReference type="Pfam" id="PF05368">
    <property type="entry name" value="NmrA"/>
    <property type="match status" value="1"/>
</dbReference>
<name>A0AAD7K1Y1_9AGAR</name>
<evidence type="ECO:0000259" key="2">
    <source>
        <dbReference type="Pfam" id="PF05368"/>
    </source>
</evidence>
<dbReference type="GO" id="GO:0004029">
    <property type="term" value="F:aldehyde dehydrogenase (NAD+) activity"/>
    <property type="evidence" value="ECO:0007669"/>
    <property type="project" value="TreeGrafter"/>
</dbReference>
<dbReference type="PANTHER" id="PTHR48079">
    <property type="entry name" value="PROTEIN YEEZ"/>
    <property type="match status" value="1"/>
</dbReference>
<dbReference type="Gene3D" id="3.40.50.720">
    <property type="entry name" value="NAD(P)-binding Rossmann-like Domain"/>
    <property type="match status" value="1"/>
</dbReference>
<protein>
    <submittedName>
        <fullName evidence="3">Nucleoside-diphosphate-sugar epimerase</fullName>
    </submittedName>
</protein>
<dbReference type="GO" id="GO:0005737">
    <property type="term" value="C:cytoplasm"/>
    <property type="evidence" value="ECO:0007669"/>
    <property type="project" value="TreeGrafter"/>
</dbReference>
<comment type="caution">
    <text evidence="3">The sequence shown here is derived from an EMBL/GenBank/DDBJ whole genome shotgun (WGS) entry which is preliminary data.</text>
</comment>
<organism evidence="3 4">
    <name type="scientific">Mycena metata</name>
    <dbReference type="NCBI Taxonomy" id="1033252"/>
    <lineage>
        <taxon>Eukaryota</taxon>
        <taxon>Fungi</taxon>
        <taxon>Dikarya</taxon>
        <taxon>Basidiomycota</taxon>
        <taxon>Agaricomycotina</taxon>
        <taxon>Agaricomycetes</taxon>
        <taxon>Agaricomycetidae</taxon>
        <taxon>Agaricales</taxon>
        <taxon>Marasmiineae</taxon>
        <taxon>Mycenaceae</taxon>
        <taxon>Mycena</taxon>
    </lineage>
</organism>
<evidence type="ECO:0000259" key="1">
    <source>
        <dbReference type="Pfam" id="PF01370"/>
    </source>
</evidence>
<dbReference type="Proteomes" id="UP001215598">
    <property type="component" value="Unassembled WGS sequence"/>
</dbReference>
<proteinExistence type="predicted"/>
<dbReference type="AlphaFoldDB" id="A0AAD7K1Y1"/>